<dbReference type="EMBL" id="AAKRAQ010000008">
    <property type="protein sequence ID" value="ECU7776137.1"/>
    <property type="molecule type" value="Genomic_DNA"/>
</dbReference>
<protein>
    <submittedName>
        <fullName evidence="4">Phage minor tail protein G</fullName>
    </submittedName>
</protein>
<dbReference type="InterPro" id="IPR010027">
    <property type="entry name" value="Tail_assembly_G"/>
</dbReference>
<feature type="domain" description="Tail assembly protein G" evidence="2">
    <location>
        <begin position="5"/>
        <end position="121"/>
    </location>
</feature>
<dbReference type="Pfam" id="PF06894">
    <property type="entry name" value="Phage_TAC_2"/>
    <property type="match status" value="1"/>
</dbReference>
<name>A0A5H6TQN0_SALAB</name>
<evidence type="ECO:0000313" key="3">
    <source>
        <dbReference type="EMBL" id="EBS6068784.1"/>
    </source>
</evidence>
<organism evidence="4">
    <name type="scientific">Salmonella abony</name>
    <dbReference type="NCBI Taxonomy" id="29482"/>
    <lineage>
        <taxon>Bacteria</taxon>
        <taxon>Pseudomonadati</taxon>
        <taxon>Pseudomonadota</taxon>
        <taxon>Gammaproteobacteria</taxon>
        <taxon>Enterobacterales</taxon>
        <taxon>Enterobacteriaceae</taxon>
        <taxon>Salmonella</taxon>
    </lineage>
</organism>
<accession>A0A5H6TQN0</accession>
<evidence type="ECO:0000256" key="1">
    <source>
        <dbReference type="SAM" id="MobiDB-lite"/>
    </source>
</evidence>
<feature type="region of interest" description="Disordered" evidence="1">
    <location>
        <begin position="111"/>
        <end position="136"/>
    </location>
</feature>
<dbReference type="AlphaFoldDB" id="A0A5H6TQN0"/>
<gene>
    <name evidence="4" type="ORF">BEJ32_08055</name>
    <name evidence="3" type="ORF">DVF10_22505</name>
</gene>
<dbReference type="NCBIfam" id="TIGR01674">
    <property type="entry name" value="phage_lambda_G"/>
    <property type="match status" value="1"/>
</dbReference>
<sequence>MEYPMFLKNEPFEQNGQSITLYELSALQRIEYLEYLAAQARQFQSAPDDADEMARLAFFSRRQADVNAWLISRSLWHADTTRNVDEVQAEILRFWSLDALSGGAAKVTELSGMKPDIQADDEKHEPLSPEKLSGQN</sequence>
<dbReference type="EMBL" id="AAGWAL010000050">
    <property type="protein sequence ID" value="EBS6068784.1"/>
    <property type="molecule type" value="Genomic_DNA"/>
</dbReference>
<proteinExistence type="predicted"/>
<evidence type="ECO:0000259" key="2">
    <source>
        <dbReference type="Pfam" id="PF06894"/>
    </source>
</evidence>
<reference evidence="4" key="1">
    <citation type="submission" date="2018-07" db="EMBL/GenBank/DDBJ databases">
        <authorList>
            <consortium name="PulseNet: The National Subtyping Network for Foodborne Disease Surveillance"/>
            <person name="Tarr C.L."/>
            <person name="Trees E."/>
            <person name="Katz L.S."/>
            <person name="Carleton-Romer H.A."/>
            <person name="Stroika S."/>
            <person name="Kucerova Z."/>
            <person name="Roache K.F."/>
            <person name="Sabol A.L."/>
            <person name="Besser J."/>
            <person name="Gerner-Smidt P."/>
        </authorList>
    </citation>
    <scope>NUCLEOTIDE SEQUENCE</scope>
    <source>
        <strain evidence="4">PNUSAS003091</strain>
    </source>
</reference>
<evidence type="ECO:0000313" key="4">
    <source>
        <dbReference type="EMBL" id="ECU7776137.1"/>
    </source>
</evidence>
<reference evidence="3" key="2">
    <citation type="submission" date="2018-07" db="EMBL/GenBank/DDBJ databases">
        <authorList>
            <person name="Ashton P.M."/>
            <person name="Dallman T."/>
            <person name="Nair S."/>
            <person name="De Pinna E."/>
            <person name="Peters T."/>
            <person name="Grant K."/>
        </authorList>
    </citation>
    <scope>NUCLEOTIDE SEQUENCE</scope>
    <source>
        <strain evidence="3">506860</strain>
    </source>
</reference>
<comment type="caution">
    <text evidence="4">The sequence shown here is derived from an EMBL/GenBank/DDBJ whole genome shotgun (WGS) entry which is preliminary data.</text>
</comment>